<evidence type="ECO:0000313" key="2">
    <source>
        <dbReference type="Proteomes" id="UP001732700"/>
    </source>
</evidence>
<keyword evidence="2" id="KW-1185">Reference proteome</keyword>
<evidence type="ECO:0000313" key="1">
    <source>
        <dbReference type="EnsemblPlants" id="AVESA.00010b.r2.7CG0678470.1.CDS.1"/>
    </source>
</evidence>
<accession>A0ACD5ZVS5</accession>
<reference evidence="1" key="1">
    <citation type="submission" date="2021-05" db="EMBL/GenBank/DDBJ databases">
        <authorList>
            <person name="Scholz U."/>
            <person name="Mascher M."/>
            <person name="Fiebig A."/>
        </authorList>
    </citation>
    <scope>NUCLEOTIDE SEQUENCE [LARGE SCALE GENOMIC DNA]</scope>
</reference>
<sequence length="185" mass="19611">MATHCRSTRALSLSLSISVVLLLRAASLVSADVKKACADTPYPDYCETVLSAGPKSKSANASALAEIAVRAAAKTTAAAAALARKEEKGITKSAWWCMDNCASDIEDAAKRLGSKPVNLAQLRSFIERTENDNVVWNCDECRADGASKKDDLLSKDGDLEMIMGVVSVLVKRVPTKKGAAKPSSH</sequence>
<protein>
    <submittedName>
        <fullName evidence="1">Uncharacterized protein</fullName>
    </submittedName>
</protein>
<proteinExistence type="predicted"/>
<dbReference type="Proteomes" id="UP001732700">
    <property type="component" value="Chromosome 7C"/>
</dbReference>
<organism evidence="1 2">
    <name type="scientific">Avena sativa</name>
    <name type="common">Oat</name>
    <dbReference type="NCBI Taxonomy" id="4498"/>
    <lineage>
        <taxon>Eukaryota</taxon>
        <taxon>Viridiplantae</taxon>
        <taxon>Streptophyta</taxon>
        <taxon>Embryophyta</taxon>
        <taxon>Tracheophyta</taxon>
        <taxon>Spermatophyta</taxon>
        <taxon>Magnoliopsida</taxon>
        <taxon>Liliopsida</taxon>
        <taxon>Poales</taxon>
        <taxon>Poaceae</taxon>
        <taxon>BOP clade</taxon>
        <taxon>Pooideae</taxon>
        <taxon>Poodae</taxon>
        <taxon>Poeae</taxon>
        <taxon>Poeae Chloroplast Group 1 (Aveneae type)</taxon>
        <taxon>Aveninae</taxon>
        <taxon>Avena</taxon>
    </lineage>
</organism>
<name>A0ACD5ZVS5_AVESA</name>
<reference evidence="1" key="2">
    <citation type="submission" date="2025-09" db="UniProtKB">
        <authorList>
            <consortium name="EnsemblPlants"/>
        </authorList>
    </citation>
    <scope>IDENTIFICATION</scope>
</reference>
<dbReference type="EnsemblPlants" id="AVESA.00010b.r2.7CG0678470.1">
    <property type="protein sequence ID" value="AVESA.00010b.r2.7CG0678470.1.CDS.1"/>
    <property type="gene ID" value="AVESA.00010b.r2.7CG0678470"/>
</dbReference>